<dbReference type="GO" id="GO:0016471">
    <property type="term" value="C:vacuolar proton-transporting V-type ATPase complex"/>
    <property type="evidence" value="ECO:0007669"/>
    <property type="project" value="TreeGrafter"/>
</dbReference>
<keyword evidence="7 9" id="KW-0472">Membrane</keyword>
<proteinExistence type="inferred from homology"/>
<gene>
    <name evidence="10" type="ordered locus">CTC_02331</name>
</gene>
<sequence>MRGDFMSIEKMVMVNIASPIELIDSVTKEVVLSKALHPVNAFDKISSGNFNISTTEENLDTLIDVNYVKPYFEKRDYSKVNEKINSLKGMLGERENIEIKNENLILNYNELEENIFNIVDRIKKLNENLNKYKNKEKELEIYKENLKYFLSIDTNIEKFTSLKNFELEAYKIEDKKFNIMKENYENIPAIVDKVYKGNGFDIIIVVSTKALKIDTERILNSLNCERLDLPLDYKGNPKEVINLIEKELIEIEEKIQAVKNRINEFYDNNNLSIEAILKSFELEKRASKLREYIAYSKNFFYLSGWVPSSMIGGFKNNIKKLNKKIIVLEKKIDEIENGVSPPTKLRNNILVKPFEIMVNMYGTPSYGEIDPTTFLAITYMIMFGTMFGDVGQGLVLLLAGLYMKKKKENYAPGNILVRLGSISMIFGFLYGSVFGFEDLIKPILISPMENIQTMLVGSIAFGCFILIIGFLYGIVNNIKNENLEEGIFGRNGITGMVFYILLLVFAFTKITSRDTMSTTIWILIFVALLALMVLKHPLANAISKKGFVITEKTSDYFVESGFGVIETLLSMFSNTVSFIRVGAFALNHVGLFIAFASMAQMMKNSAGSILMYVLGNVIIIVLEGLIVFIQGLRLEYYELFSKYYDGSGLQFKPITIDSVE</sequence>
<dbReference type="InterPro" id="IPR002490">
    <property type="entry name" value="V-ATPase_116kDa_su"/>
</dbReference>
<evidence type="ECO:0000313" key="11">
    <source>
        <dbReference type="Proteomes" id="UP000001412"/>
    </source>
</evidence>
<dbReference type="KEGG" id="ctc:CTC_02331"/>
<name>Q891N8_CLOTE</name>
<feature type="transmembrane region" description="Helical" evidence="9">
    <location>
        <begin position="609"/>
        <end position="632"/>
    </location>
</feature>
<feature type="transmembrane region" description="Helical" evidence="9">
    <location>
        <begin position="519"/>
        <end position="535"/>
    </location>
</feature>
<reference evidence="10 11" key="1">
    <citation type="journal article" date="2003" name="Proc. Natl. Acad. Sci. U.S.A.">
        <title>The genome sequence of Clostridium tetani, the causative agent of tetanus disease.</title>
        <authorList>
            <person name="Brueggemann H."/>
            <person name="Baumer S."/>
            <person name="Fricke W.F."/>
            <person name="Wiezer A."/>
            <person name="Liesegang H."/>
            <person name="Decker I."/>
            <person name="Herzberg C."/>
            <person name="Martinez-Arias R."/>
            <person name="Merkl R."/>
            <person name="Henne A."/>
            <person name="Gottschalk G."/>
        </authorList>
    </citation>
    <scope>NUCLEOTIDE SEQUENCE [LARGE SCALE GENOMIC DNA]</scope>
    <source>
        <strain evidence="11">Massachusetts / E88</strain>
    </source>
</reference>
<keyword evidence="4 9" id="KW-0812">Transmembrane</keyword>
<dbReference type="Proteomes" id="UP000001412">
    <property type="component" value="Chromosome"/>
</dbReference>
<evidence type="ECO:0000256" key="9">
    <source>
        <dbReference type="SAM" id="Phobius"/>
    </source>
</evidence>
<evidence type="ECO:0000256" key="2">
    <source>
        <dbReference type="ARBA" id="ARBA00009904"/>
    </source>
</evidence>
<evidence type="ECO:0000256" key="5">
    <source>
        <dbReference type="ARBA" id="ARBA00022989"/>
    </source>
</evidence>
<evidence type="ECO:0000256" key="7">
    <source>
        <dbReference type="ARBA" id="ARBA00023136"/>
    </source>
</evidence>
<keyword evidence="11" id="KW-1185">Reference proteome</keyword>
<feature type="transmembrane region" description="Helical" evidence="9">
    <location>
        <begin position="415"/>
        <end position="434"/>
    </location>
</feature>
<keyword evidence="3" id="KW-0813">Transport</keyword>
<dbReference type="AlphaFoldDB" id="Q891N8"/>
<keyword evidence="6" id="KW-0406">Ion transport</keyword>
<accession>Q891N8</accession>
<dbReference type="STRING" id="212717.CTC_02331"/>
<comment type="subcellular location">
    <subcellularLocation>
        <location evidence="1">Membrane</location>
        <topology evidence="1">Multi-pass membrane protein</topology>
    </subcellularLocation>
</comment>
<feature type="coiled-coil region" evidence="8">
    <location>
        <begin position="94"/>
        <end position="145"/>
    </location>
</feature>
<feature type="transmembrane region" description="Helical" evidence="9">
    <location>
        <begin position="578"/>
        <end position="597"/>
    </location>
</feature>
<feature type="transmembrane region" description="Helical" evidence="9">
    <location>
        <begin position="487"/>
        <end position="507"/>
    </location>
</feature>
<feature type="transmembrane region" description="Helical" evidence="9">
    <location>
        <begin position="379"/>
        <end position="403"/>
    </location>
</feature>
<dbReference type="PANTHER" id="PTHR11629:SF63">
    <property type="entry name" value="V-TYPE PROTON ATPASE SUBUNIT A"/>
    <property type="match status" value="1"/>
</dbReference>
<feature type="coiled-coil region" evidence="8">
    <location>
        <begin position="241"/>
        <end position="268"/>
    </location>
</feature>
<dbReference type="Pfam" id="PF01496">
    <property type="entry name" value="V_ATPase_I"/>
    <property type="match status" value="2"/>
</dbReference>
<dbReference type="GO" id="GO:0033179">
    <property type="term" value="C:proton-transporting V-type ATPase, V0 domain"/>
    <property type="evidence" value="ECO:0007669"/>
    <property type="project" value="InterPro"/>
</dbReference>
<evidence type="ECO:0000256" key="1">
    <source>
        <dbReference type="ARBA" id="ARBA00004141"/>
    </source>
</evidence>
<feature type="coiled-coil region" evidence="8">
    <location>
        <begin position="311"/>
        <end position="338"/>
    </location>
</feature>
<organism evidence="10 11">
    <name type="scientific">Clostridium tetani (strain Massachusetts / E88)</name>
    <dbReference type="NCBI Taxonomy" id="212717"/>
    <lineage>
        <taxon>Bacteria</taxon>
        <taxon>Bacillati</taxon>
        <taxon>Bacillota</taxon>
        <taxon>Clostridia</taxon>
        <taxon>Eubacteriales</taxon>
        <taxon>Clostridiaceae</taxon>
        <taxon>Clostridium</taxon>
    </lineage>
</organism>
<evidence type="ECO:0000313" key="10">
    <source>
        <dbReference type="EMBL" id="AAO36807.1"/>
    </source>
</evidence>
<dbReference type="HOGENOM" id="CLU_025558_0_1_9"/>
<evidence type="ECO:0000256" key="4">
    <source>
        <dbReference type="ARBA" id="ARBA00022692"/>
    </source>
</evidence>
<dbReference type="GO" id="GO:0051117">
    <property type="term" value="F:ATPase binding"/>
    <property type="evidence" value="ECO:0007669"/>
    <property type="project" value="TreeGrafter"/>
</dbReference>
<dbReference type="EMBL" id="AE015927">
    <property type="protein sequence ID" value="AAO36807.1"/>
    <property type="molecule type" value="Genomic_DNA"/>
</dbReference>
<evidence type="ECO:0000256" key="3">
    <source>
        <dbReference type="ARBA" id="ARBA00022448"/>
    </source>
</evidence>
<evidence type="ECO:0000256" key="6">
    <source>
        <dbReference type="ARBA" id="ARBA00023065"/>
    </source>
</evidence>
<evidence type="ECO:0000256" key="8">
    <source>
        <dbReference type="SAM" id="Coils"/>
    </source>
</evidence>
<keyword evidence="5 9" id="KW-1133">Transmembrane helix</keyword>
<comment type="similarity">
    <text evidence="2">Belongs to the V-ATPase 116 kDa subunit family.</text>
</comment>
<protein>
    <submittedName>
        <fullName evidence="10">V-type sodium ATP synthase subunit I</fullName>
    </submittedName>
</protein>
<dbReference type="PANTHER" id="PTHR11629">
    <property type="entry name" value="VACUOLAR PROTON ATPASES"/>
    <property type="match status" value="1"/>
</dbReference>
<dbReference type="GO" id="GO:0007035">
    <property type="term" value="P:vacuolar acidification"/>
    <property type="evidence" value="ECO:0007669"/>
    <property type="project" value="TreeGrafter"/>
</dbReference>
<keyword evidence="8" id="KW-0175">Coiled coil</keyword>
<dbReference type="GO" id="GO:0046961">
    <property type="term" value="F:proton-transporting ATPase activity, rotational mechanism"/>
    <property type="evidence" value="ECO:0007669"/>
    <property type="project" value="InterPro"/>
</dbReference>
<feature type="transmembrane region" description="Helical" evidence="9">
    <location>
        <begin position="454"/>
        <end position="475"/>
    </location>
</feature>